<protein>
    <recommendedName>
        <fullName evidence="2">VWFA domain-containing protein</fullName>
    </recommendedName>
</protein>
<evidence type="ECO:0008006" key="2">
    <source>
        <dbReference type="Google" id="ProtNLM"/>
    </source>
</evidence>
<gene>
    <name evidence="1" type="ORF">METZ01_LOCUS155171</name>
</gene>
<feature type="non-terminal residue" evidence="1">
    <location>
        <position position="1"/>
    </location>
</feature>
<dbReference type="InterPro" id="IPR036465">
    <property type="entry name" value="vWFA_dom_sf"/>
</dbReference>
<evidence type="ECO:0000313" key="1">
    <source>
        <dbReference type="EMBL" id="SVB02317.1"/>
    </source>
</evidence>
<organism evidence="1">
    <name type="scientific">marine metagenome</name>
    <dbReference type="NCBI Taxonomy" id="408172"/>
    <lineage>
        <taxon>unclassified sequences</taxon>
        <taxon>metagenomes</taxon>
        <taxon>ecological metagenomes</taxon>
    </lineage>
</organism>
<sequence>VIAQDASSSIQDTNIYSHLSFLAKQSETNFDVFTYHFDEYVKEGITTENTGLQTNYSKLFDQIDSRFVNRNVTALVFVTDGLYNVGENPLYKSNTQNIPIYPIALGDTVQQKDLLIKEVMYNEIAFLGNDFPIEISIESFNCKNENIELKLYDSRSLLHKQKIIINKNDFYFKLPL</sequence>
<dbReference type="PANTHER" id="PTHR37947:SF1">
    <property type="entry name" value="BLL2462 PROTEIN"/>
    <property type="match status" value="1"/>
</dbReference>
<dbReference type="EMBL" id="UINC01025883">
    <property type="protein sequence ID" value="SVB02317.1"/>
    <property type="molecule type" value="Genomic_DNA"/>
</dbReference>
<dbReference type="SUPFAM" id="SSF53300">
    <property type="entry name" value="vWA-like"/>
    <property type="match status" value="1"/>
</dbReference>
<dbReference type="AlphaFoldDB" id="A0A382AMV5"/>
<dbReference type="Gene3D" id="3.40.50.410">
    <property type="entry name" value="von Willebrand factor, type A domain"/>
    <property type="match status" value="1"/>
</dbReference>
<name>A0A382AMV5_9ZZZZ</name>
<dbReference type="PANTHER" id="PTHR37947">
    <property type="entry name" value="BLL2462 PROTEIN"/>
    <property type="match status" value="1"/>
</dbReference>
<feature type="non-terminal residue" evidence="1">
    <location>
        <position position="176"/>
    </location>
</feature>
<accession>A0A382AMV5</accession>
<reference evidence="1" key="1">
    <citation type="submission" date="2018-05" db="EMBL/GenBank/DDBJ databases">
        <authorList>
            <person name="Lanie J.A."/>
            <person name="Ng W.-L."/>
            <person name="Kazmierczak K.M."/>
            <person name="Andrzejewski T.M."/>
            <person name="Davidsen T.M."/>
            <person name="Wayne K.J."/>
            <person name="Tettelin H."/>
            <person name="Glass J.I."/>
            <person name="Rusch D."/>
            <person name="Podicherti R."/>
            <person name="Tsui H.-C.T."/>
            <person name="Winkler M.E."/>
        </authorList>
    </citation>
    <scope>NUCLEOTIDE SEQUENCE</scope>
</reference>
<proteinExistence type="predicted"/>